<sequence length="82" mass="9442">MSKLVEPIQAIRPTVIIELPLAKSLRILHPEQAILKIGAKYHDIGAFCYGLRSDKKRKYLQPREVVRKRPARPPIHRPLQSP</sequence>
<gene>
    <name evidence="2" type="ORF">GCM10011419_30190</name>
</gene>
<protein>
    <submittedName>
        <fullName evidence="2">Uncharacterized protein</fullName>
    </submittedName>
</protein>
<feature type="region of interest" description="Disordered" evidence="1">
    <location>
        <begin position="61"/>
        <end position="82"/>
    </location>
</feature>
<accession>A0ABQ2WBJ2</accession>
<dbReference type="Proteomes" id="UP000662678">
    <property type="component" value="Unassembled WGS sequence"/>
</dbReference>
<evidence type="ECO:0000256" key="1">
    <source>
        <dbReference type="SAM" id="MobiDB-lite"/>
    </source>
</evidence>
<organism evidence="2 3">
    <name type="scientific">Vogesella fluminis</name>
    <dbReference type="NCBI Taxonomy" id="1069161"/>
    <lineage>
        <taxon>Bacteria</taxon>
        <taxon>Pseudomonadati</taxon>
        <taxon>Pseudomonadota</taxon>
        <taxon>Betaproteobacteria</taxon>
        <taxon>Neisseriales</taxon>
        <taxon>Chromobacteriaceae</taxon>
        <taxon>Vogesella</taxon>
    </lineage>
</organism>
<comment type="caution">
    <text evidence="2">The sequence shown here is derived from an EMBL/GenBank/DDBJ whole genome shotgun (WGS) entry which is preliminary data.</text>
</comment>
<proteinExistence type="predicted"/>
<dbReference type="EMBL" id="BMYP01000124">
    <property type="protein sequence ID" value="GGW21052.1"/>
    <property type="molecule type" value="Genomic_DNA"/>
</dbReference>
<feature type="compositionally biased region" description="Basic residues" evidence="1">
    <location>
        <begin position="61"/>
        <end position="75"/>
    </location>
</feature>
<keyword evidence="3" id="KW-1185">Reference proteome</keyword>
<dbReference type="RefSeq" id="WP_189354973.1">
    <property type="nucleotide sequence ID" value="NZ_BMYP01000124.1"/>
</dbReference>
<evidence type="ECO:0000313" key="2">
    <source>
        <dbReference type="EMBL" id="GGW21052.1"/>
    </source>
</evidence>
<name>A0ABQ2WBJ2_9NEIS</name>
<evidence type="ECO:0000313" key="3">
    <source>
        <dbReference type="Proteomes" id="UP000662678"/>
    </source>
</evidence>
<reference evidence="3" key="1">
    <citation type="journal article" date="2019" name="Int. J. Syst. Evol. Microbiol.">
        <title>The Global Catalogue of Microorganisms (GCM) 10K type strain sequencing project: providing services to taxonomists for standard genome sequencing and annotation.</title>
        <authorList>
            <consortium name="The Broad Institute Genomics Platform"/>
            <consortium name="The Broad Institute Genome Sequencing Center for Infectious Disease"/>
            <person name="Wu L."/>
            <person name="Ma J."/>
        </authorList>
    </citation>
    <scope>NUCLEOTIDE SEQUENCE [LARGE SCALE GENOMIC DNA]</scope>
    <source>
        <strain evidence="3">KCTC 23713</strain>
    </source>
</reference>